<dbReference type="InterPro" id="IPR001471">
    <property type="entry name" value="AP2/ERF_dom"/>
</dbReference>
<dbReference type="Gramene" id="OE9A059366T1">
    <property type="protein sequence ID" value="OE9A059366C1"/>
    <property type="gene ID" value="OE9A059366"/>
</dbReference>
<dbReference type="GO" id="GO:0045893">
    <property type="term" value="P:positive regulation of DNA-templated transcription"/>
    <property type="evidence" value="ECO:0007669"/>
    <property type="project" value="TreeGrafter"/>
</dbReference>
<keyword evidence="5" id="KW-0238">DNA-binding</keyword>
<feature type="compositionally biased region" description="Basic residues" evidence="10">
    <location>
        <begin position="57"/>
        <end position="70"/>
    </location>
</feature>
<dbReference type="SUPFAM" id="SSF54171">
    <property type="entry name" value="DNA-binding domain"/>
    <property type="match status" value="2"/>
</dbReference>
<evidence type="ECO:0000313" key="12">
    <source>
        <dbReference type="EMBL" id="CAA3010089.1"/>
    </source>
</evidence>
<dbReference type="GO" id="GO:0006952">
    <property type="term" value="P:defense response"/>
    <property type="evidence" value="ECO:0007669"/>
    <property type="project" value="UniProtKB-KW"/>
</dbReference>
<dbReference type="Gene3D" id="3.30.730.10">
    <property type="entry name" value="AP2/ERF domain"/>
    <property type="match status" value="2"/>
</dbReference>
<keyword evidence="3" id="KW-0805">Transcription regulation</keyword>
<dbReference type="Proteomes" id="UP000594638">
    <property type="component" value="Unassembled WGS sequence"/>
</dbReference>
<dbReference type="FunFam" id="3.30.730.10:FF:000001">
    <property type="entry name" value="Ethylene-responsive transcription factor 2"/>
    <property type="match status" value="1"/>
</dbReference>
<evidence type="ECO:0000256" key="7">
    <source>
        <dbReference type="ARBA" id="ARBA00023163"/>
    </source>
</evidence>
<dbReference type="InterPro" id="IPR016177">
    <property type="entry name" value="DNA-bd_dom_sf"/>
</dbReference>
<accession>A0A8S0U1P9</accession>
<evidence type="ECO:0000256" key="3">
    <source>
        <dbReference type="ARBA" id="ARBA00023015"/>
    </source>
</evidence>
<comment type="similarity">
    <text evidence="9">Belongs to the AP2/ERF transcription factor family. ERF subfamily.</text>
</comment>
<feature type="region of interest" description="Disordered" evidence="10">
    <location>
        <begin position="1"/>
        <end position="32"/>
    </location>
</feature>
<evidence type="ECO:0000256" key="2">
    <source>
        <dbReference type="ARBA" id="ARBA00022821"/>
    </source>
</evidence>
<evidence type="ECO:0000256" key="10">
    <source>
        <dbReference type="SAM" id="MobiDB-lite"/>
    </source>
</evidence>
<keyword evidence="4" id="KW-0346">Stress response</keyword>
<dbReference type="PROSITE" id="PS51032">
    <property type="entry name" value="AP2_ERF"/>
    <property type="match status" value="2"/>
</dbReference>
<dbReference type="PRINTS" id="PR00367">
    <property type="entry name" value="ETHRSPELEMNT"/>
</dbReference>
<organism evidence="12 13">
    <name type="scientific">Olea europaea subsp. europaea</name>
    <dbReference type="NCBI Taxonomy" id="158383"/>
    <lineage>
        <taxon>Eukaryota</taxon>
        <taxon>Viridiplantae</taxon>
        <taxon>Streptophyta</taxon>
        <taxon>Embryophyta</taxon>
        <taxon>Tracheophyta</taxon>
        <taxon>Spermatophyta</taxon>
        <taxon>Magnoliopsida</taxon>
        <taxon>eudicotyledons</taxon>
        <taxon>Gunneridae</taxon>
        <taxon>Pentapetalae</taxon>
        <taxon>asterids</taxon>
        <taxon>lamiids</taxon>
        <taxon>Lamiales</taxon>
        <taxon>Oleaceae</taxon>
        <taxon>Oleeae</taxon>
        <taxon>Olea</taxon>
    </lineage>
</organism>
<evidence type="ECO:0000256" key="1">
    <source>
        <dbReference type="ARBA" id="ARBA00004123"/>
    </source>
</evidence>
<dbReference type="GO" id="GO:0005634">
    <property type="term" value="C:nucleus"/>
    <property type="evidence" value="ECO:0007669"/>
    <property type="project" value="UniProtKB-SubCell"/>
</dbReference>
<comment type="subcellular location">
    <subcellularLocation>
        <location evidence="1">Nucleus</location>
    </subcellularLocation>
</comment>
<evidence type="ECO:0000256" key="4">
    <source>
        <dbReference type="ARBA" id="ARBA00023016"/>
    </source>
</evidence>
<dbReference type="AlphaFoldDB" id="A0A8S0U1P9"/>
<dbReference type="GO" id="GO:0000976">
    <property type="term" value="F:transcription cis-regulatory region binding"/>
    <property type="evidence" value="ECO:0007669"/>
    <property type="project" value="TreeGrafter"/>
</dbReference>
<evidence type="ECO:0000256" key="8">
    <source>
        <dbReference type="ARBA" id="ARBA00023242"/>
    </source>
</evidence>
<dbReference type="EMBL" id="CACTIH010007334">
    <property type="protein sequence ID" value="CAA3010089.1"/>
    <property type="molecule type" value="Genomic_DNA"/>
</dbReference>
<feature type="domain" description="AP2/ERF" evidence="11">
    <location>
        <begin position="192"/>
        <end position="249"/>
    </location>
</feature>
<evidence type="ECO:0000259" key="11">
    <source>
        <dbReference type="PROSITE" id="PS51032"/>
    </source>
</evidence>
<feature type="region of interest" description="Disordered" evidence="10">
    <location>
        <begin position="161"/>
        <end position="184"/>
    </location>
</feature>
<feature type="compositionally biased region" description="Polar residues" evidence="10">
    <location>
        <begin position="1"/>
        <end position="12"/>
    </location>
</feature>
<comment type="caution">
    <text evidence="12">The sequence shown here is derived from an EMBL/GenBank/DDBJ whole genome shotgun (WGS) entry which is preliminary data.</text>
</comment>
<reference evidence="12 13" key="1">
    <citation type="submission" date="2019-12" db="EMBL/GenBank/DDBJ databases">
        <authorList>
            <person name="Alioto T."/>
            <person name="Alioto T."/>
            <person name="Gomez Garrido J."/>
        </authorList>
    </citation>
    <scope>NUCLEOTIDE SEQUENCE [LARGE SCALE GENOMIC DNA]</scope>
</reference>
<dbReference type="PANTHER" id="PTHR31241:SF62">
    <property type="entry name" value="DEHYDRATION-RESPONSIVE ELEMENT-BINDING PROTEIN 2D"/>
    <property type="match status" value="1"/>
</dbReference>
<keyword evidence="7" id="KW-0804">Transcription</keyword>
<proteinExistence type="inferred from homology"/>
<dbReference type="CDD" id="cd00018">
    <property type="entry name" value="AP2"/>
    <property type="match status" value="2"/>
</dbReference>
<feature type="region of interest" description="Disordered" evidence="10">
    <location>
        <begin position="49"/>
        <end position="75"/>
    </location>
</feature>
<keyword evidence="13" id="KW-1185">Reference proteome</keyword>
<keyword evidence="2" id="KW-0611">Plant defense</keyword>
<evidence type="ECO:0000256" key="9">
    <source>
        <dbReference type="ARBA" id="ARBA00024343"/>
    </source>
</evidence>
<evidence type="ECO:0000256" key="5">
    <source>
        <dbReference type="ARBA" id="ARBA00023125"/>
    </source>
</evidence>
<dbReference type="OrthoDB" id="550883at2759"/>
<dbReference type="GO" id="GO:0003700">
    <property type="term" value="F:DNA-binding transcription factor activity"/>
    <property type="evidence" value="ECO:0007669"/>
    <property type="project" value="InterPro"/>
</dbReference>
<gene>
    <name evidence="12" type="ORF">OLEA9_A059366</name>
</gene>
<evidence type="ECO:0000313" key="13">
    <source>
        <dbReference type="Proteomes" id="UP000594638"/>
    </source>
</evidence>
<dbReference type="SMART" id="SM00380">
    <property type="entry name" value="AP2"/>
    <property type="match status" value="2"/>
</dbReference>
<keyword evidence="8" id="KW-0539">Nucleus</keyword>
<name>A0A8S0U1P9_OLEEU</name>
<dbReference type="InterPro" id="IPR036955">
    <property type="entry name" value="AP2/ERF_dom_sf"/>
</dbReference>
<protein>
    <submittedName>
        <fullName evidence="12">Dehydration-responsive element-binding 2A-like</fullName>
    </submittedName>
</protein>
<dbReference type="PANTHER" id="PTHR31241">
    <property type="entry name" value="DEHYDRATION-RESPONSIVE ELEMENT-BINDING PROTEIN 2C"/>
    <property type="match status" value="1"/>
</dbReference>
<evidence type="ECO:0000256" key="6">
    <source>
        <dbReference type="ARBA" id="ARBA00023159"/>
    </source>
</evidence>
<feature type="compositionally biased region" description="Basic residues" evidence="10">
    <location>
        <begin position="167"/>
        <end position="180"/>
    </location>
</feature>
<dbReference type="Pfam" id="PF00847">
    <property type="entry name" value="AP2"/>
    <property type="match status" value="1"/>
</dbReference>
<feature type="domain" description="AP2/ERF" evidence="11">
    <location>
        <begin position="82"/>
        <end position="110"/>
    </location>
</feature>
<sequence>MALLNQSFNPVSQRMDYNRKRKSRSRKDGSKNVAEALAKWKEYNSKLNSENDEGKVARKAPAKGSKKGCMKGKGGPENARCNYRGVRQRTWGKWVAEIREPHRGSRLWLGMALLNQSFNPVSQRMDYNRKRKSRSRKDGSKNVAEALAKWKEYNSKLNSENDEGKVARKAPAKGSKKGCMKGKGGPENARCNYRGVRQRTWGKWVAEIREPHRGSRLWLGTFNNAIEAAKAYDEAARVLYGPCARLNFPTCHMLNELTKERCSLPSTSTSDSITSSVSDVHLADHMGPEADVLKMKVKDAEGESLTNNDEHSQLGEAGHAVKAEINERPVMEETTEEPCPHLDSTENSRFYTKEDPAYFTESSEAGQDPLEAFSWDEIFDVDELLTTLDSTRYHASEPKIGLMSHGGQAGQTTYGAVRASDLSNDLQNSDVKMLGSSHHLEQAPSIADYDFDFLKPERREDFDIKLDDLLLDLHSDWAPESV</sequence>
<keyword evidence="6" id="KW-0010">Activator</keyword>